<keyword evidence="3" id="KW-1185">Reference proteome</keyword>
<reference evidence="2" key="2">
    <citation type="submission" date="2020-11" db="EMBL/GenBank/DDBJ databases">
        <authorList>
            <person name="McCartney M.A."/>
            <person name="Auch B."/>
            <person name="Kono T."/>
            <person name="Mallez S."/>
            <person name="Becker A."/>
            <person name="Gohl D.M."/>
            <person name="Silverstein K.A.T."/>
            <person name="Koren S."/>
            <person name="Bechman K.B."/>
            <person name="Herman A."/>
            <person name="Abrahante J.E."/>
            <person name="Garbe J."/>
        </authorList>
    </citation>
    <scope>NUCLEOTIDE SEQUENCE</scope>
    <source>
        <strain evidence="2">Duluth1</strain>
        <tissue evidence="2">Whole animal</tissue>
    </source>
</reference>
<dbReference type="Proteomes" id="UP000828390">
    <property type="component" value="Unassembled WGS sequence"/>
</dbReference>
<comment type="caution">
    <text evidence="2">The sequence shown here is derived from an EMBL/GenBank/DDBJ whole genome shotgun (WGS) entry which is preliminary data.</text>
</comment>
<evidence type="ECO:0000313" key="2">
    <source>
        <dbReference type="EMBL" id="KAH3716390.1"/>
    </source>
</evidence>
<gene>
    <name evidence="2" type="ORF">DPMN_059112</name>
</gene>
<proteinExistence type="predicted"/>
<organism evidence="2 3">
    <name type="scientific">Dreissena polymorpha</name>
    <name type="common">Zebra mussel</name>
    <name type="synonym">Mytilus polymorpha</name>
    <dbReference type="NCBI Taxonomy" id="45954"/>
    <lineage>
        <taxon>Eukaryota</taxon>
        <taxon>Metazoa</taxon>
        <taxon>Spiralia</taxon>
        <taxon>Lophotrochozoa</taxon>
        <taxon>Mollusca</taxon>
        <taxon>Bivalvia</taxon>
        <taxon>Autobranchia</taxon>
        <taxon>Heteroconchia</taxon>
        <taxon>Euheterodonta</taxon>
        <taxon>Imparidentia</taxon>
        <taxon>Neoheterodontei</taxon>
        <taxon>Myida</taxon>
        <taxon>Dreissenoidea</taxon>
        <taxon>Dreissenidae</taxon>
        <taxon>Dreissena</taxon>
    </lineage>
</organism>
<feature type="region of interest" description="Disordered" evidence="1">
    <location>
        <begin position="248"/>
        <end position="269"/>
    </location>
</feature>
<protein>
    <submittedName>
        <fullName evidence="2">Uncharacterized protein</fullName>
    </submittedName>
</protein>
<name>A0A9D4HEK5_DREPO</name>
<dbReference type="EMBL" id="JAIWYP010000013">
    <property type="protein sequence ID" value="KAH3716390.1"/>
    <property type="molecule type" value="Genomic_DNA"/>
</dbReference>
<feature type="region of interest" description="Disordered" evidence="1">
    <location>
        <begin position="1"/>
        <end position="36"/>
    </location>
</feature>
<evidence type="ECO:0000256" key="1">
    <source>
        <dbReference type="SAM" id="MobiDB-lite"/>
    </source>
</evidence>
<evidence type="ECO:0000313" key="3">
    <source>
        <dbReference type="Proteomes" id="UP000828390"/>
    </source>
</evidence>
<accession>A0A9D4HEK5</accession>
<sequence length="356" mass="40633">MDTQTSPKLPALREGPSSLVCQEKLPSPPTPREQASEWAKEARNRINHYVEHEAEVPEADVGSLKQELIPVFITCLQQDTRHGWMYLTEVMDILEPYSSYLDMYDIKDELYHYLERLIYHAQLHREKLFDLHIVDALQKVFPHEVSQIRSTNQRKVRNYCVTIPSVRMSAETPGQKRSLVPSPPSLLNLPDGSNPYSMYINTEEQLKMIKPLTFGDLRKSLAAVAVDMATRESIWSHTLGPVAQALQTDIPEPQGSPEKSPEKEVGGYKLTPRTGIANYTAAERKFKKTPRIEDDEVPKMSGRDAVAYFVKAHHLGNIRSLFFNYAPSRHFAPYDLVCVHKNQVEPEHYVFSTFGV</sequence>
<dbReference type="AlphaFoldDB" id="A0A9D4HEK5"/>
<reference evidence="2" key="1">
    <citation type="journal article" date="2019" name="bioRxiv">
        <title>The Genome of the Zebra Mussel, Dreissena polymorpha: A Resource for Invasive Species Research.</title>
        <authorList>
            <person name="McCartney M.A."/>
            <person name="Auch B."/>
            <person name="Kono T."/>
            <person name="Mallez S."/>
            <person name="Zhang Y."/>
            <person name="Obille A."/>
            <person name="Becker A."/>
            <person name="Abrahante J.E."/>
            <person name="Garbe J."/>
            <person name="Badalamenti J.P."/>
            <person name="Herman A."/>
            <person name="Mangelson H."/>
            <person name="Liachko I."/>
            <person name="Sullivan S."/>
            <person name="Sone E.D."/>
            <person name="Koren S."/>
            <person name="Silverstein K.A.T."/>
            <person name="Beckman K.B."/>
            <person name="Gohl D.M."/>
        </authorList>
    </citation>
    <scope>NUCLEOTIDE SEQUENCE</scope>
    <source>
        <strain evidence="2">Duluth1</strain>
        <tissue evidence="2">Whole animal</tissue>
    </source>
</reference>